<dbReference type="Proteomes" id="UP000078237">
    <property type="component" value="Unassembled WGS sequence"/>
</dbReference>
<dbReference type="VEuPathDB" id="FungiDB:MMYC01_203483"/>
<evidence type="ECO:0000313" key="3">
    <source>
        <dbReference type="EMBL" id="KXX78440.1"/>
    </source>
</evidence>
<sequence length="638" mass="69257">MATQPSQIRRLQQRILDLMCNAERDVWCLPVNCWSSPLSNVEGHRSKHLQGVSQLLESLICTTRAASLPLFENGGHTLKLYTVESLDVGTETEKTVNGGPRHYRDVDATYTPDLDQLAALILTSGSTGNAKAVRLRHAQMLAAVAGKMSMRTLPAGGAFLNWIGLDHVAALVETHLPALWLGLDQDLSNLAALISGGEANNIKTCLATAAILGWYGAPSAVIQPGFGTTETCAGSIYNVYCASYDVRQGRTVASLGTGVRIGEHGYSTISGSKMRTLFEAGAFDEDAAYHRQAVETLGRRKQQASADTPATVEEELLRTDIAETKGLDIDSHCISSHLGITIATIVLMKNPTVWSLAAALDKDKPDLTRALPITDASSFGRPAPRLLSGLSTPGVGEVLVLVSLAQHMKEDDRPLYALRARGFEPDQQNFTCIAETVGVYVAAIRRRQLQGLYAIAGYSFGAMLAFEMAKKIESAGETVGFLGSFNLPPHVKCRMRQLTWNMCLLYLGQFLGLVDDETVDDIAQHDTAYYSASQTAALGRILALADAERLGELGLSDAALLRWADVAHDLQDMAVDYELTGSVGLLDVFHAEPLRAVAPSRDEWVRSQLSQWQHFCRTDPRLHEVGAEHYTMVGPEHS</sequence>
<dbReference type="AlphaFoldDB" id="A0A175W5A1"/>
<dbReference type="SUPFAM" id="SSF56801">
    <property type="entry name" value="Acetyl-CoA synthetase-like"/>
    <property type="match status" value="1"/>
</dbReference>
<dbReference type="OrthoDB" id="10253869at2759"/>
<dbReference type="InterPro" id="IPR029058">
    <property type="entry name" value="AB_hydrolase_fold"/>
</dbReference>
<dbReference type="Pfam" id="PF00501">
    <property type="entry name" value="AMP-binding"/>
    <property type="match status" value="1"/>
</dbReference>
<dbReference type="STRING" id="100816.A0A175W5A1"/>
<feature type="domain" description="Thioesterase" evidence="2">
    <location>
        <begin position="393"/>
        <end position="537"/>
    </location>
</feature>
<reference evidence="3 4" key="1">
    <citation type="journal article" date="2016" name="Genome Announc.">
        <title>Genome Sequence of Madurella mycetomatis mm55, Isolated from a Human Mycetoma Case in Sudan.</title>
        <authorList>
            <person name="Smit S."/>
            <person name="Derks M.F."/>
            <person name="Bervoets S."/>
            <person name="Fahal A."/>
            <person name="van Leeuwen W."/>
            <person name="van Belkum A."/>
            <person name="van de Sande W.W."/>
        </authorList>
    </citation>
    <scope>NUCLEOTIDE SEQUENCE [LARGE SCALE GENOMIC DNA]</scope>
    <source>
        <strain evidence="4">mm55</strain>
    </source>
</reference>
<proteinExistence type="predicted"/>
<dbReference type="PROSITE" id="PS00455">
    <property type="entry name" value="AMP_BINDING"/>
    <property type="match status" value="1"/>
</dbReference>
<comment type="caution">
    <text evidence="3">The sequence shown here is derived from an EMBL/GenBank/DDBJ whole genome shotgun (WGS) entry which is preliminary data.</text>
</comment>
<dbReference type="InterPro" id="IPR042099">
    <property type="entry name" value="ANL_N_sf"/>
</dbReference>
<accession>A0A175W5A1</accession>
<feature type="domain" description="AMP-dependent synthetase/ligase" evidence="1">
    <location>
        <begin position="106"/>
        <end position="177"/>
    </location>
</feature>
<dbReference type="SUPFAM" id="SSF53474">
    <property type="entry name" value="alpha/beta-Hydrolases"/>
    <property type="match status" value="1"/>
</dbReference>
<dbReference type="EMBL" id="LCTW02000120">
    <property type="protein sequence ID" value="KXX78440.1"/>
    <property type="molecule type" value="Genomic_DNA"/>
</dbReference>
<organism evidence="3 4">
    <name type="scientific">Madurella mycetomatis</name>
    <dbReference type="NCBI Taxonomy" id="100816"/>
    <lineage>
        <taxon>Eukaryota</taxon>
        <taxon>Fungi</taxon>
        <taxon>Dikarya</taxon>
        <taxon>Ascomycota</taxon>
        <taxon>Pezizomycotina</taxon>
        <taxon>Sordariomycetes</taxon>
        <taxon>Sordariomycetidae</taxon>
        <taxon>Sordariales</taxon>
        <taxon>Sordariales incertae sedis</taxon>
        <taxon>Madurella</taxon>
    </lineage>
</organism>
<dbReference type="InterPro" id="IPR020845">
    <property type="entry name" value="AMP-binding_CS"/>
</dbReference>
<dbReference type="Pfam" id="PF00975">
    <property type="entry name" value="Thioesterase"/>
    <property type="match status" value="1"/>
</dbReference>
<dbReference type="Gene3D" id="3.40.50.12780">
    <property type="entry name" value="N-terminal domain of ligase-like"/>
    <property type="match status" value="2"/>
</dbReference>
<gene>
    <name evidence="3" type="ORF">MMYC01_203483</name>
</gene>
<dbReference type="InterPro" id="IPR000873">
    <property type="entry name" value="AMP-dep_synth/lig_dom"/>
</dbReference>
<dbReference type="InterPro" id="IPR001031">
    <property type="entry name" value="Thioesterase"/>
</dbReference>
<evidence type="ECO:0000259" key="1">
    <source>
        <dbReference type="Pfam" id="PF00501"/>
    </source>
</evidence>
<keyword evidence="4" id="KW-1185">Reference proteome</keyword>
<protein>
    <submittedName>
        <fullName evidence="3">Polyketide synthase PksJ</fullName>
    </submittedName>
</protein>
<evidence type="ECO:0000313" key="4">
    <source>
        <dbReference type="Proteomes" id="UP000078237"/>
    </source>
</evidence>
<dbReference type="Gene3D" id="3.40.50.1820">
    <property type="entry name" value="alpha/beta hydrolase"/>
    <property type="match status" value="1"/>
</dbReference>
<evidence type="ECO:0000259" key="2">
    <source>
        <dbReference type="Pfam" id="PF00975"/>
    </source>
</evidence>
<name>A0A175W5A1_9PEZI</name>